<evidence type="ECO:0000256" key="4">
    <source>
        <dbReference type="ARBA" id="ARBA00022989"/>
    </source>
</evidence>
<dbReference type="EMBL" id="LR785022">
    <property type="protein sequence ID" value="CAB3244318.1"/>
    <property type="molecule type" value="mRNA"/>
</dbReference>
<dbReference type="Pfam" id="PF06388">
    <property type="entry name" value="DUF1075"/>
    <property type="match status" value="1"/>
</dbReference>
<evidence type="ECO:0000256" key="3">
    <source>
        <dbReference type="ARBA" id="ARBA00022692"/>
    </source>
</evidence>
<evidence type="ECO:0000256" key="2">
    <source>
        <dbReference type="ARBA" id="ARBA00007363"/>
    </source>
</evidence>
<proteinExistence type="evidence at transcript level"/>
<comment type="similarity">
    <text evidence="2">Belongs to the UPF0389 family.</text>
</comment>
<sequence length="173" mass="20105">MNLVGKTSKMLAARARLPVKKFITYSVRRSSQLNDKELTIKRFKPSLDTKAGEVVTETIEQPAVNVVQRMREERKAEKENKLKTRKLNWLDKRILVRLGKYKRIEDVPDKIVYKSIKAGQEAKNEVRSFLTEKTFRTVMFTDYMLTICCAGLLLLVYFVYSNSKSSENSETKE</sequence>
<evidence type="ECO:0000256" key="5">
    <source>
        <dbReference type="ARBA" id="ARBA00023136"/>
    </source>
</evidence>
<gene>
    <name evidence="7" type="primary">Fam162b</name>
</gene>
<dbReference type="AlphaFoldDB" id="A0A6F9DBQ6"/>
<organism evidence="7">
    <name type="scientific">Phallusia mammillata</name>
    <dbReference type="NCBI Taxonomy" id="59560"/>
    <lineage>
        <taxon>Eukaryota</taxon>
        <taxon>Metazoa</taxon>
        <taxon>Chordata</taxon>
        <taxon>Tunicata</taxon>
        <taxon>Ascidiacea</taxon>
        <taxon>Phlebobranchia</taxon>
        <taxon>Ascidiidae</taxon>
        <taxon>Phallusia</taxon>
    </lineage>
</organism>
<reference evidence="7" key="1">
    <citation type="submission" date="2020-04" db="EMBL/GenBank/DDBJ databases">
        <authorList>
            <person name="Neveu A P."/>
        </authorList>
    </citation>
    <scope>NUCLEOTIDE SEQUENCE</scope>
    <source>
        <tissue evidence="7">Whole embryo</tissue>
    </source>
</reference>
<evidence type="ECO:0000256" key="6">
    <source>
        <dbReference type="SAM" id="Phobius"/>
    </source>
</evidence>
<evidence type="ECO:0000313" key="7">
    <source>
        <dbReference type="EMBL" id="CAB3244318.1"/>
    </source>
</evidence>
<evidence type="ECO:0000256" key="1">
    <source>
        <dbReference type="ARBA" id="ARBA00004167"/>
    </source>
</evidence>
<dbReference type="GO" id="GO:0016020">
    <property type="term" value="C:membrane"/>
    <property type="evidence" value="ECO:0007669"/>
    <property type="project" value="UniProtKB-SubCell"/>
</dbReference>
<comment type="subcellular location">
    <subcellularLocation>
        <location evidence="1">Membrane</location>
        <topology evidence="1">Single-pass membrane protein</topology>
    </subcellularLocation>
</comment>
<keyword evidence="5 6" id="KW-0472">Membrane</keyword>
<keyword evidence="4 6" id="KW-1133">Transmembrane helix</keyword>
<keyword evidence="3 6" id="KW-0812">Transmembrane</keyword>
<dbReference type="InterPro" id="IPR009432">
    <property type="entry name" value="DUF1075"/>
</dbReference>
<accession>A0A6F9DBQ6</accession>
<name>A0A6F9DBQ6_9ASCI</name>
<protein>
    <submittedName>
        <fullName evidence="7">VGLUT vesicular glutamate transporter</fullName>
    </submittedName>
</protein>
<feature type="transmembrane region" description="Helical" evidence="6">
    <location>
        <begin position="143"/>
        <end position="160"/>
    </location>
</feature>